<dbReference type="Gene3D" id="3.90.190.10">
    <property type="entry name" value="Protein tyrosine phosphatase superfamily"/>
    <property type="match status" value="1"/>
</dbReference>
<reference evidence="4 5" key="1">
    <citation type="journal article" date="2010" name="Cell">
        <title>The genome of Naegleria gruberi illuminates early eukaryotic versatility.</title>
        <authorList>
            <person name="Fritz-Laylin L.K."/>
            <person name="Prochnik S.E."/>
            <person name="Ginger M.L."/>
            <person name="Dacks J.B."/>
            <person name="Carpenter M.L."/>
            <person name="Field M.C."/>
            <person name="Kuo A."/>
            <person name="Paredez A."/>
            <person name="Chapman J."/>
            <person name="Pham J."/>
            <person name="Shu S."/>
            <person name="Neupane R."/>
            <person name="Cipriano M."/>
            <person name="Mancuso J."/>
            <person name="Tu H."/>
            <person name="Salamov A."/>
            <person name="Lindquist E."/>
            <person name="Shapiro H."/>
            <person name="Lucas S."/>
            <person name="Grigoriev I.V."/>
            <person name="Cande W.Z."/>
            <person name="Fulton C."/>
            <person name="Rokhsar D.S."/>
            <person name="Dawson S.C."/>
        </authorList>
    </citation>
    <scope>NUCLEOTIDE SEQUENCE [LARGE SCALE GENOMIC DNA]</scope>
    <source>
        <strain evidence="4 5">NEG-M</strain>
    </source>
</reference>
<dbReference type="OMA" id="CEDACRY"/>
<dbReference type="PROSITE" id="PS00383">
    <property type="entry name" value="TYR_PHOSPHATASE_1"/>
    <property type="match status" value="1"/>
</dbReference>
<dbReference type="PANTHER" id="PTHR12305">
    <property type="entry name" value="PHOSPHATASE WITH HOMOLOGY TO TENSIN"/>
    <property type="match status" value="1"/>
</dbReference>
<dbReference type="STRING" id="5762.D2V5E1"/>
<dbReference type="Pfam" id="PF22785">
    <property type="entry name" value="Tc-R-P"/>
    <property type="match status" value="1"/>
</dbReference>
<name>D2V5E1_NAEGR</name>
<dbReference type="RefSeq" id="XP_002680680.1">
    <property type="nucleotide sequence ID" value="XM_002680634.1"/>
</dbReference>
<accession>D2V5E1</accession>
<dbReference type="InterPro" id="IPR016130">
    <property type="entry name" value="Tyr_Pase_AS"/>
</dbReference>
<dbReference type="eggNOG" id="KOG2283">
    <property type="taxonomic scope" value="Eukaryota"/>
</dbReference>
<dbReference type="FunCoup" id="D2V5E1">
    <property type="interactions" value="228"/>
</dbReference>
<dbReference type="InterPro" id="IPR029021">
    <property type="entry name" value="Prot-tyrosine_phosphatase-like"/>
</dbReference>
<evidence type="ECO:0000313" key="5">
    <source>
        <dbReference type="Proteomes" id="UP000006671"/>
    </source>
</evidence>
<evidence type="ECO:0000313" key="4">
    <source>
        <dbReference type="EMBL" id="EFC47936.1"/>
    </source>
</evidence>
<protein>
    <submittedName>
        <fullName evidence="4">Predicted protein</fullName>
    </submittedName>
</protein>
<feature type="domain" description="Phosphatase tensin-type" evidence="3">
    <location>
        <begin position="13"/>
        <end position="173"/>
    </location>
</feature>
<dbReference type="GeneID" id="8861497"/>
<dbReference type="VEuPathDB" id="AmoebaDB:NAEGRDRAFT_31110"/>
<dbReference type="GO" id="GO:0016314">
    <property type="term" value="F:phosphatidylinositol-3,4,5-trisphosphate 3-phosphatase activity"/>
    <property type="evidence" value="ECO:0007669"/>
    <property type="project" value="TreeGrafter"/>
</dbReference>
<feature type="domain" description="Tyrosine specific protein phosphatases" evidence="2">
    <location>
        <begin position="102"/>
        <end position="173"/>
    </location>
</feature>
<evidence type="ECO:0000256" key="1">
    <source>
        <dbReference type="ARBA" id="ARBA00022801"/>
    </source>
</evidence>
<dbReference type="InterPro" id="IPR051281">
    <property type="entry name" value="Dual-spec_lipid-protein_phosph"/>
</dbReference>
<sequence length="173" mass="19907">MNKLRSVVSKKKQRYQKEGFDLDLTYISDRVISMGFPSTGAESLYRNPLEEVKSFFQSKHDDHYKIYNLCSEKNYDPSNNNSNTFYRFPFDDHNAPHFSLILDFCEDACRYLMEDKQNTLAVHCKAGKGRTGTMVSSLMIYTGFCSTASEAMELFGRIRCNDSKGVTIPSQKR</sequence>
<keyword evidence="5" id="KW-1185">Reference proteome</keyword>
<dbReference type="SUPFAM" id="SSF52799">
    <property type="entry name" value="(Phosphotyrosine protein) phosphatases II"/>
    <property type="match status" value="1"/>
</dbReference>
<dbReference type="EMBL" id="GG738852">
    <property type="protein sequence ID" value="EFC47936.1"/>
    <property type="molecule type" value="Genomic_DNA"/>
</dbReference>
<proteinExistence type="predicted"/>
<keyword evidence="1" id="KW-0378">Hydrolase</keyword>
<dbReference type="InterPro" id="IPR029023">
    <property type="entry name" value="Tensin_phosphatase"/>
</dbReference>
<organism evidence="5">
    <name type="scientific">Naegleria gruberi</name>
    <name type="common">Amoeba</name>
    <dbReference type="NCBI Taxonomy" id="5762"/>
    <lineage>
        <taxon>Eukaryota</taxon>
        <taxon>Discoba</taxon>
        <taxon>Heterolobosea</taxon>
        <taxon>Tetramitia</taxon>
        <taxon>Eutetramitia</taxon>
        <taxon>Vahlkampfiidae</taxon>
        <taxon>Naegleria</taxon>
    </lineage>
</organism>
<gene>
    <name evidence="4" type="ORF">NAEGRDRAFT_31110</name>
</gene>
<dbReference type="KEGG" id="ngr:NAEGRDRAFT_31110"/>
<dbReference type="PROSITE" id="PS50056">
    <property type="entry name" value="TYR_PHOSPHATASE_2"/>
    <property type="match status" value="1"/>
</dbReference>
<dbReference type="PROSITE" id="PS51181">
    <property type="entry name" value="PPASE_TENSIN"/>
    <property type="match status" value="1"/>
</dbReference>
<dbReference type="Proteomes" id="UP000006671">
    <property type="component" value="Unassembled WGS sequence"/>
</dbReference>
<evidence type="ECO:0000259" key="2">
    <source>
        <dbReference type="PROSITE" id="PS50056"/>
    </source>
</evidence>
<dbReference type="InterPro" id="IPR000387">
    <property type="entry name" value="Tyr_Pase_dom"/>
</dbReference>
<dbReference type="GO" id="GO:0005829">
    <property type="term" value="C:cytosol"/>
    <property type="evidence" value="ECO:0007669"/>
    <property type="project" value="TreeGrafter"/>
</dbReference>
<dbReference type="OrthoDB" id="16692at2759"/>
<dbReference type="AlphaFoldDB" id="D2V5E1"/>
<evidence type="ECO:0000259" key="3">
    <source>
        <dbReference type="PROSITE" id="PS51181"/>
    </source>
</evidence>
<dbReference type="InParanoid" id="D2V5E1"/>